<dbReference type="InterPro" id="IPR000160">
    <property type="entry name" value="GGDEF_dom"/>
</dbReference>
<keyword evidence="7" id="KW-1185">Reference proteome</keyword>
<feature type="transmembrane region" description="Helical" evidence="4">
    <location>
        <begin position="7"/>
        <end position="25"/>
    </location>
</feature>
<protein>
    <recommendedName>
        <fullName evidence="1">diguanylate cyclase</fullName>
        <ecNumber evidence="1">2.7.7.65</ecNumber>
    </recommendedName>
</protein>
<comment type="catalytic activity">
    <reaction evidence="2">
        <text>2 GTP = 3',3'-c-di-GMP + 2 diphosphate</text>
        <dbReference type="Rhea" id="RHEA:24898"/>
        <dbReference type="ChEBI" id="CHEBI:33019"/>
        <dbReference type="ChEBI" id="CHEBI:37565"/>
        <dbReference type="ChEBI" id="CHEBI:58805"/>
        <dbReference type="EC" id="2.7.7.65"/>
    </reaction>
</comment>
<evidence type="ECO:0000256" key="1">
    <source>
        <dbReference type="ARBA" id="ARBA00012528"/>
    </source>
</evidence>
<dbReference type="PANTHER" id="PTHR45138">
    <property type="entry name" value="REGULATORY COMPONENTS OF SENSORY TRANSDUCTION SYSTEM"/>
    <property type="match status" value="1"/>
</dbReference>
<dbReference type="EMBL" id="CAKLPX010000001">
    <property type="protein sequence ID" value="CAH0990534.1"/>
    <property type="molecule type" value="Genomic_DNA"/>
</dbReference>
<evidence type="ECO:0000256" key="4">
    <source>
        <dbReference type="SAM" id="Phobius"/>
    </source>
</evidence>
<dbReference type="InterPro" id="IPR029787">
    <property type="entry name" value="Nucleotide_cyclase"/>
</dbReference>
<gene>
    <name evidence="6" type="ORF">SIN8267_00626</name>
</gene>
<dbReference type="InterPro" id="IPR035965">
    <property type="entry name" value="PAS-like_dom_sf"/>
</dbReference>
<proteinExistence type="predicted"/>
<evidence type="ECO:0000313" key="6">
    <source>
        <dbReference type="EMBL" id="CAH0990534.1"/>
    </source>
</evidence>
<keyword evidence="4" id="KW-1133">Transmembrane helix</keyword>
<dbReference type="PANTHER" id="PTHR45138:SF9">
    <property type="entry name" value="DIGUANYLATE CYCLASE DGCM-RELATED"/>
    <property type="match status" value="1"/>
</dbReference>
<feature type="domain" description="GGDEF" evidence="5">
    <location>
        <begin position="360"/>
        <end position="489"/>
    </location>
</feature>
<dbReference type="Proteomes" id="UP000838100">
    <property type="component" value="Unassembled WGS sequence"/>
</dbReference>
<dbReference type="Pfam" id="PF00990">
    <property type="entry name" value="GGDEF"/>
    <property type="match status" value="1"/>
</dbReference>
<dbReference type="PROSITE" id="PS50887">
    <property type="entry name" value="GGDEF"/>
    <property type="match status" value="1"/>
</dbReference>
<dbReference type="Pfam" id="PF13188">
    <property type="entry name" value="PAS_8"/>
    <property type="match status" value="1"/>
</dbReference>
<evidence type="ECO:0000259" key="5">
    <source>
        <dbReference type="PROSITE" id="PS50887"/>
    </source>
</evidence>
<feature type="transmembrane region" description="Helical" evidence="4">
    <location>
        <begin position="138"/>
        <end position="163"/>
    </location>
</feature>
<dbReference type="NCBIfam" id="TIGR00254">
    <property type="entry name" value="GGDEF"/>
    <property type="match status" value="1"/>
</dbReference>
<feature type="coiled-coil region" evidence="3">
    <location>
        <begin position="295"/>
        <end position="325"/>
    </location>
</feature>
<keyword evidence="4" id="KW-0812">Transmembrane</keyword>
<evidence type="ECO:0000256" key="2">
    <source>
        <dbReference type="ARBA" id="ARBA00034247"/>
    </source>
</evidence>
<name>A0ABN8EHG5_9GAMM</name>
<dbReference type="CDD" id="cd01949">
    <property type="entry name" value="GGDEF"/>
    <property type="match status" value="1"/>
</dbReference>
<dbReference type="SUPFAM" id="SSF55073">
    <property type="entry name" value="Nucleotide cyclase"/>
    <property type="match status" value="1"/>
</dbReference>
<comment type="caution">
    <text evidence="6">The sequence shown here is derived from an EMBL/GenBank/DDBJ whole genome shotgun (WGS) entry which is preliminary data.</text>
</comment>
<dbReference type="SUPFAM" id="SSF55785">
    <property type="entry name" value="PYP-like sensor domain (PAS domain)"/>
    <property type="match status" value="1"/>
</dbReference>
<dbReference type="InterPro" id="IPR000014">
    <property type="entry name" value="PAS"/>
</dbReference>
<accession>A0ABN8EHG5</accession>
<evidence type="ECO:0000313" key="7">
    <source>
        <dbReference type="Proteomes" id="UP000838100"/>
    </source>
</evidence>
<evidence type="ECO:0000256" key="3">
    <source>
        <dbReference type="SAM" id="Coils"/>
    </source>
</evidence>
<sequence length="495" mass="54770">MTPAVRITFAILSLTISLILMADFLGMTPNAEDGIIQQRQHFTEMLAVQLTVAAEQKNSTAFKSLLLTAVKRNPEIISAGFRRKGGELLVTFGDHGDLWQGMGQHNNSESMQLPIIVNQRSYGAVELLFKPLGEQGLWGLQIGTLTTLLLFVAIIGGLFYWLLIRRSLMYLDPNAVIPERVRAALDVLTNGVVIIDYAERVVLCNQRFSEFADVSVTALTGKKVSSLHWVDPKTGQAIAKDQLPWSQSQGEKSVHNKVVSLQTESDLYVILRVNCSQIGDDSSQRLGSMISFDDITELEHKNNRLKNLVNELSFSKEQVEQQNTELHYLANHDSLTGCFNRRAFFQLFNAAREQSKKKQNTLACIMTDIDFFKRVNDTYGHAAGDEVIKFVVSSLNHGMRDTDQIGRYGGEEFCIMLPNTSAAEAAAVAERCRQIIDDGDSQGLKVTCSFGVSSTYCGAMTPEALINIADQALYRAKNSGRNCVKESVAPALSSQ</sequence>
<dbReference type="Gene3D" id="3.30.70.270">
    <property type="match status" value="1"/>
</dbReference>
<dbReference type="SMART" id="SM00267">
    <property type="entry name" value="GGDEF"/>
    <property type="match status" value="1"/>
</dbReference>
<dbReference type="InterPro" id="IPR043128">
    <property type="entry name" value="Rev_trsase/Diguanyl_cyclase"/>
</dbReference>
<dbReference type="Gene3D" id="3.30.450.20">
    <property type="entry name" value="PAS domain"/>
    <property type="match status" value="1"/>
</dbReference>
<keyword evidence="4" id="KW-0472">Membrane</keyword>
<dbReference type="InterPro" id="IPR050469">
    <property type="entry name" value="Diguanylate_Cyclase"/>
</dbReference>
<organism evidence="6 7">
    <name type="scientific">Sinobacterium norvegicum</name>
    <dbReference type="NCBI Taxonomy" id="1641715"/>
    <lineage>
        <taxon>Bacteria</taxon>
        <taxon>Pseudomonadati</taxon>
        <taxon>Pseudomonadota</taxon>
        <taxon>Gammaproteobacteria</taxon>
        <taxon>Cellvibrionales</taxon>
        <taxon>Spongiibacteraceae</taxon>
        <taxon>Sinobacterium</taxon>
    </lineage>
</organism>
<reference evidence="6" key="1">
    <citation type="submission" date="2021-12" db="EMBL/GenBank/DDBJ databases">
        <authorList>
            <person name="Rodrigo-Torres L."/>
            <person name="Arahal R. D."/>
            <person name="Lucena T."/>
        </authorList>
    </citation>
    <scope>NUCLEOTIDE SEQUENCE</scope>
    <source>
        <strain evidence="6">CECT 8267</strain>
    </source>
</reference>
<keyword evidence="3" id="KW-0175">Coiled coil</keyword>
<dbReference type="EC" id="2.7.7.65" evidence="1"/>